<feature type="domain" description="Activator of Hsp90 ATPase homologue 1/2-like C-terminal" evidence="2">
    <location>
        <begin position="17"/>
        <end position="144"/>
    </location>
</feature>
<evidence type="ECO:0000313" key="3">
    <source>
        <dbReference type="EMBL" id="TNJ33213.1"/>
    </source>
</evidence>
<comment type="caution">
    <text evidence="3">The sequence shown here is derived from an EMBL/GenBank/DDBJ whole genome shotgun (WGS) entry which is preliminary data.</text>
</comment>
<protein>
    <submittedName>
        <fullName evidence="3">SRPBCC domain-containing protein</fullName>
    </submittedName>
</protein>
<evidence type="ECO:0000313" key="4">
    <source>
        <dbReference type="Proteomes" id="UP000305760"/>
    </source>
</evidence>
<reference evidence="3 4" key="1">
    <citation type="submission" date="2019-03" db="EMBL/GenBank/DDBJ databases">
        <title>Arenimonas daejeonensis sp. nov., isolated from compost.</title>
        <authorList>
            <person name="Jeon C.O."/>
        </authorList>
    </citation>
    <scope>NUCLEOTIDE SEQUENCE [LARGE SCALE GENOMIC DNA]</scope>
    <source>
        <strain evidence="3 4">R29</strain>
    </source>
</reference>
<dbReference type="OrthoDB" id="9805228at2"/>
<keyword evidence="4" id="KW-1185">Reference proteome</keyword>
<accession>A0A5C4RPM6</accession>
<comment type="similarity">
    <text evidence="1">Belongs to the AHA1 family.</text>
</comment>
<dbReference type="Proteomes" id="UP000305760">
    <property type="component" value="Unassembled WGS sequence"/>
</dbReference>
<dbReference type="RefSeq" id="WP_139449460.1">
    <property type="nucleotide sequence ID" value="NZ_SMDR01000003.1"/>
</dbReference>
<sequence>MNDANNIIVRVTHHFRHPAERVFDAWLDVETASRFMFSTDTGDLVRCDIDARVGGEFVMTDRRADGDVEHRGRYLEIDRPRRLVFTFGIPAESPDVDLVTVEIQPADGGCQLTLTTEMKPEWADYVDRTRAAWSKILGALDDALTTDRPV</sequence>
<dbReference type="SUPFAM" id="SSF55961">
    <property type="entry name" value="Bet v1-like"/>
    <property type="match status" value="1"/>
</dbReference>
<name>A0A5C4RPM6_9GAMM</name>
<proteinExistence type="inferred from homology"/>
<organism evidence="3 4">
    <name type="scientific">Arenimonas terrae</name>
    <dbReference type="NCBI Taxonomy" id="2546226"/>
    <lineage>
        <taxon>Bacteria</taxon>
        <taxon>Pseudomonadati</taxon>
        <taxon>Pseudomonadota</taxon>
        <taxon>Gammaproteobacteria</taxon>
        <taxon>Lysobacterales</taxon>
        <taxon>Lysobacteraceae</taxon>
        <taxon>Arenimonas</taxon>
    </lineage>
</organism>
<dbReference type="CDD" id="cd07814">
    <property type="entry name" value="SRPBCC_CalC_Aha1-like"/>
    <property type="match status" value="1"/>
</dbReference>
<evidence type="ECO:0000256" key="1">
    <source>
        <dbReference type="ARBA" id="ARBA00006817"/>
    </source>
</evidence>
<dbReference type="InterPro" id="IPR013538">
    <property type="entry name" value="ASHA1/2-like_C"/>
</dbReference>
<dbReference type="AlphaFoldDB" id="A0A5C4RPM6"/>
<dbReference type="EMBL" id="SMDR01000003">
    <property type="protein sequence ID" value="TNJ33213.1"/>
    <property type="molecule type" value="Genomic_DNA"/>
</dbReference>
<evidence type="ECO:0000259" key="2">
    <source>
        <dbReference type="Pfam" id="PF08327"/>
    </source>
</evidence>
<gene>
    <name evidence="3" type="ORF">E1B00_13010</name>
</gene>
<dbReference type="Pfam" id="PF08327">
    <property type="entry name" value="AHSA1"/>
    <property type="match status" value="1"/>
</dbReference>
<dbReference type="Gene3D" id="3.30.530.20">
    <property type="match status" value="1"/>
</dbReference>
<dbReference type="InterPro" id="IPR023393">
    <property type="entry name" value="START-like_dom_sf"/>
</dbReference>